<proteinExistence type="predicted"/>
<gene>
    <name evidence="1" type="ORF">EAS61_32765</name>
</gene>
<name>A0A4Q0QBK5_9BRAD</name>
<dbReference type="Proteomes" id="UP000290174">
    <property type="component" value="Unassembled WGS sequence"/>
</dbReference>
<dbReference type="RefSeq" id="WP_128956805.1">
    <property type="nucleotide sequence ID" value="NZ_RKMK01000046.1"/>
</dbReference>
<accession>A0A4Q0QBK5</accession>
<reference evidence="1 2" key="1">
    <citation type="submission" date="2018-11" db="EMBL/GenBank/DDBJ databases">
        <title>Bradyrhizobium sp. nov., isolated from effective nodules of peanut in China.</title>
        <authorList>
            <person name="Li Y."/>
        </authorList>
    </citation>
    <scope>NUCLEOTIDE SEQUENCE [LARGE SCALE GENOMIC DNA]</scope>
    <source>
        <strain evidence="1 2">CCBAU 51770</strain>
    </source>
</reference>
<evidence type="ECO:0000313" key="1">
    <source>
        <dbReference type="EMBL" id="RXG86651.1"/>
    </source>
</evidence>
<dbReference type="AlphaFoldDB" id="A0A4Q0QBK5"/>
<comment type="caution">
    <text evidence="1">The sequence shown here is derived from an EMBL/GenBank/DDBJ whole genome shotgun (WGS) entry which is preliminary data.</text>
</comment>
<sequence length="78" mass="8692">MSSIKEERRRGSAEMASAYILRGGALPDTELFASSGRCLQRLRSSRLVGDQIVVDSDFLDYRIDQAVNSVQNGWRTAI</sequence>
<protein>
    <submittedName>
        <fullName evidence="1">Uncharacterized protein</fullName>
    </submittedName>
</protein>
<evidence type="ECO:0000313" key="2">
    <source>
        <dbReference type="Proteomes" id="UP000290174"/>
    </source>
</evidence>
<organism evidence="1 2">
    <name type="scientific">Bradyrhizobium zhanjiangense</name>
    <dbReference type="NCBI Taxonomy" id="1325107"/>
    <lineage>
        <taxon>Bacteria</taxon>
        <taxon>Pseudomonadati</taxon>
        <taxon>Pseudomonadota</taxon>
        <taxon>Alphaproteobacteria</taxon>
        <taxon>Hyphomicrobiales</taxon>
        <taxon>Nitrobacteraceae</taxon>
        <taxon>Bradyrhizobium</taxon>
    </lineage>
</organism>
<dbReference type="EMBL" id="RKMK01000046">
    <property type="protein sequence ID" value="RXG86651.1"/>
    <property type="molecule type" value="Genomic_DNA"/>
</dbReference>